<keyword evidence="1" id="KW-1133">Transmembrane helix</keyword>
<sequence>MNNYLSQAQKEGTVRFYNNEIFYSASGVGFPLTPEEQVRAEIYAKILYHYRYPAERIAFEYPVKMGSSYKRVDILILDDTQKPFCIVECKKSSIGESTFEEAIEQAFSYDNHLYAPYIWVTSGRREIFFKSEHSSQGRKRYELNDLPKFGFSKQLWYKIYEAGQSVWGFFKDIYAEFFAPTLRKRWFARLLLFLVIFAWCNWLASWANITWLTPYAMEQKWLQKSWTFEHLFYISASIATLVGVWIVRHSVIPDDLLSASKAHEKAKQRNNWVLIATILVLVPAYFWLKLFFDYDTKYCYGCKPCASEWHCWWSFAHFRLYARPERIWEYLTPSWVILGVQAIATLLVAEILKWYASIR</sequence>
<dbReference type="OrthoDB" id="9814572at2"/>
<feature type="transmembrane region" description="Helical" evidence="1">
    <location>
        <begin position="335"/>
        <end position="356"/>
    </location>
</feature>
<feature type="domain" description="Type I restriction enzyme R protein N-terminal" evidence="2">
    <location>
        <begin position="34"/>
        <end position="147"/>
    </location>
</feature>
<feature type="transmembrane region" description="Helical" evidence="1">
    <location>
        <begin position="231"/>
        <end position="251"/>
    </location>
</feature>
<evidence type="ECO:0000256" key="1">
    <source>
        <dbReference type="SAM" id="Phobius"/>
    </source>
</evidence>
<protein>
    <submittedName>
        <fullName evidence="3">Type I restriction enzyme R protein N terminus</fullName>
    </submittedName>
</protein>
<organism evidence="3 4">
    <name type="scientific">Raineya orbicola</name>
    <dbReference type="NCBI Taxonomy" id="2016530"/>
    <lineage>
        <taxon>Bacteria</taxon>
        <taxon>Pseudomonadati</taxon>
        <taxon>Bacteroidota</taxon>
        <taxon>Cytophagia</taxon>
        <taxon>Cytophagales</taxon>
        <taxon>Raineyaceae</taxon>
        <taxon>Raineya</taxon>
    </lineage>
</organism>
<dbReference type="Gene3D" id="3.90.1570.30">
    <property type="match status" value="1"/>
</dbReference>
<keyword evidence="1" id="KW-0812">Transmembrane</keyword>
<keyword evidence="1" id="KW-0472">Membrane</keyword>
<evidence type="ECO:0000259" key="2">
    <source>
        <dbReference type="Pfam" id="PF13588"/>
    </source>
</evidence>
<gene>
    <name evidence="3" type="ORF">Rain11_1929</name>
</gene>
<name>A0A2N3IBA6_9BACT</name>
<feature type="transmembrane region" description="Helical" evidence="1">
    <location>
        <begin position="272"/>
        <end position="288"/>
    </location>
</feature>
<evidence type="ECO:0000313" key="3">
    <source>
        <dbReference type="EMBL" id="PKQ67654.1"/>
    </source>
</evidence>
<dbReference type="Proteomes" id="UP000233387">
    <property type="component" value="Unassembled WGS sequence"/>
</dbReference>
<keyword evidence="4" id="KW-1185">Reference proteome</keyword>
<dbReference type="AlphaFoldDB" id="A0A2N3IBA6"/>
<reference evidence="3 4" key="1">
    <citation type="submission" date="2017-06" db="EMBL/GenBank/DDBJ databases">
        <title>Raineya orbicola gen. nov., sp. nov. a slightly thermophilic bacterium of the phylum Bacteroidetes and the description of Raineyaceae fam. nov.</title>
        <authorList>
            <person name="Albuquerque L."/>
            <person name="Polonia A.R.M."/>
            <person name="Barroso C."/>
            <person name="Froufe H.J.C."/>
            <person name="Lage O."/>
            <person name="Lobo-Da-Cunha A."/>
            <person name="Egas C."/>
            <person name="Da Costa M.S."/>
        </authorList>
    </citation>
    <scope>NUCLEOTIDE SEQUENCE [LARGE SCALE GENOMIC DNA]</scope>
    <source>
        <strain evidence="3 4">SPSPC-11</strain>
    </source>
</reference>
<feature type="transmembrane region" description="Helical" evidence="1">
    <location>
        <begin position="190"/>
        <end position="211"/>
    </location>
</feature>
<dbReference type="RefSeq" id="WP_101359195.1">
    <property type="nucleotide sequence ID" value="NZ_NKXO01000031.1"/>
</dbReference>
<dbReference type="Pfam" id="PF13588">
    <property type="entry name" value="HSDR_N_2"/>
    <property type="match status" value="1"/>
</dbReference>
<comment type="caution">
    <text evidence="3">The sequence shown here is derived from an EMBL/GenBank/DDBJ whole genome shotgun (WGS) entry which is preliminary data.</text>
</comment>
<accession>A0A2N3IBA6</accession>
<dbReference type="EMBL" id="NKXO01000031">
    <property type="protein sequence ID" value="PKQ67654.1"/>
    <property type="molecule type" value="Genomic_DNA"/>
</dbReference>
<dbReference type="InterPro" id="IPR029464">
    <property type="entry name" value="HSDR_N"/>
</dbReference>
<proteinExistence type="predicted"/>
<evidence type="ECO:0000313" key="4">
    <source>
        <dbReference type="Proteomes" id="UP000233387"/>
    </source>
</evidence>